<keyword evidence="2" id="KW-0472">Membrane</keyword>
<reference evidence="3 4" key="1">
    <citation type="journal article" date="2021" name="Microorganisms">
        <title>Bacterial Dimethylsulfoniopropionate Biosynthesis in the East China Sea.</title>
        <authorList>
            <person name="Liu J."/>
            <person name="Zhang Y."/>
            <person name="Liu J."/>
            <person name="Zhong H."/>
            <person name="Williams B.T."/>
            <person name="Zheng Y."/>
            <person name="Curson A.R.J."/>
            <person name="Sun C."/>
            <person name="Sun H."/>
            <person name="Song D."/>
            <person name="Wagner Mackenzie B."/>
            <person name="Bermejo Martinez A."/>
            <person name="Todd J.D."/>
            <person name="Zhang X.H."/>
        </authorList>
    </citation>
    <scope>NUCLEOTIDE SEQUENCE [LARGE SCALE GENOMIC DNA]</scope>
    <source>
        <strain evidence="3 4">ESS08</strain>
    </source>
</reference>
<accession>A0A944GXR1</accession>
<feature type="transmembrane region" description="Helical" evidence="2">
    <location>
        <begin position="48"/>
        <end position="69"/>
    </location>
</feature>
<organism evidence="3 4">
    <name type="scientific">Mesobacillus boroniphilus</name>
    <dbReference type="NCBI Taxonomy" id="308892"/>
    <lineage>
        <taxon>Bacteria</taxon>
        <taxon>Bacillati</taxon>
        <taxon>Bacillota</taxon>
        <taxon>Bacilli</taxon>
        <taxon>Bacillales</taxon>
        <taxon>Bacillaceae</taxon>
        <taxon>Mesobacillus</taxon>
    </lineage>
</organism>
<evidence type="ECO:0000313" key="3">
    <source>
        <dbReference type="EMBL" id="MBS8266032.1"/>
    </source>
</evidence>
<dbReference type="AlphaFoldDB" id="A0A944GXR1"/>
<gene>
    <name evidence="3" type="ORF">DYI25_16515</name>
</gene>
<name>A0A944GXR1_9BACI</name>
<sequence>MDDQLLEKRLESLKKAYDDMPEDENRSAILAAIKKDQKKKNQNKWFHLPYAASFIGVGMIAGVLMMQYIGGNGPSTDQPSQHQPSGEQVKTGEMDPKEVEEQFKRVEKHFYKKRAEAEKKIGVKGIADERTLARGMLEEIESAKKNILANLKEYNQDELNQLRNDLIKMIDAVFTLPSESIKNLKNEDRSRYADMELEMQLLTQLDYYQSLYWHPVVLQVFDKELKKNSAAEIAAKLNAGGSGIENERLKALAAGAKANGYYFQANENGTIKAAINYPWVADQVKNSVHPDFLTYMQMLDVKIHDDGGNVRSYKELGELLVNYEKTYHSLKHEMIKEYIKGAARSYYAEFVLGRIPSRIFDENNVLKNEVREAYKVIIKLYPDSDTGKAIKAFYGRLEENNFLKPSGFDEETVRYPLYLVAPNNLKNEDVFFDIFPLPNALLSSYKEFAAKKNWNILKNYSPFEIMQLYLHADKERDHETMYALYSHNEALPSLERYVKEQEDRGGLGNLLRGYQFSTLYYAEDDPDKIVGIQLHYTEGADSLVFQMTQEDGFWKVQYLPFQ</sequence>
<dbReference type="Proteomes" id="UP000761411">
    <property type="component" value="Unassembled WGS sequence"/>
</dbReference>
<dbReference type="EMBL" id="QTKX01000002">
    <property type="protein sequence ID" value="MBS8266032.1"/>
    <property type="molecule type" value="Genomic_DNA"/>
</dbReference>
<protein>
    <submittedName>
        <fullName evidence="3">Uncharacterized protein</fullName>
    </submittedName>
</protein>
<proteinExistence type="predicted"/>
<keyword evidence="2" id="KW-0812">Transmembrane</keyword>
<comment type="caution">
    <text evidence="3">The sequence shown here is derived from an EMBL/GenBank/DDBJ whole genome shotgun (WGS) entry which is preliminary data.</text>
</comment>
<feature type="compositionally biased region" description="Polar residues" evidence="1">
    <location>
        <begin position="74"/>
        <end position="88"/>
    </location>
</feature>
<evidence type="ECO:0000256" key="1">
    <source>
        <dbReference type="SAM" id="MobiDB-lite"/>
    </source>
</evidence>
<feature type="region of interest" description="Disordered" evidence="1">
    <location>
        <begin position="73"/>
        <end position="96"/>
    </location>
</feature>
<dbReference type="RefSeq" id="WP_213370851.1">
    <property type="nucleotide sequence ID" value="NZ_QTKX01000002.1"/>
</dbReference>
<keyword evidence="4" id="KW-1185">Reference proteome</keyword>
<evidence type="ECO:0000313" key="4">
    <source>
        <dbReference type="Proteomes" id="UP000761411"/>
    </source>
</evidence>
<evidence type="ECO:0000256" key="2">
    <source>
        <dbReference type="SAM" id="Phobius"/>
    </source>
</evidence>
<keyword evidence="2" id="KW-1133">Transmembrane helix</keyword>